<dbReference type="EMBL" id="WBMR01000003">
    <property type="protein sequence ID" value="KAB2388814.1"/>
    <property type="molecule type" value="Genomic_DNA"/>
</dbReference>
<sequence>MLRRGRTAPASMGGLAREVGDTCVARTWPNSLGQYCGAAGVGDYLLNITIAKRSERYQDAASDLGHCLLLLSSGPQAHPGFFTATDTPDRSLSWSMGLCGVLSSFRLAHCSPGCLPDLPAMSAGRSVPHPSHTP</sequence>
<accession>A0A6L3W587</accession>
<comment type="caution">
    <text evidence="1">The sequence shown here is derived from an EMBL/GenBank/DDBJ whole genome shotgun (WGS) entry which is preliminary data.</text>
</comment>
<name>A0A6L3W587_9ACTN</name>
<proteinExistence type="predicted"/>
<keyword evidence="2" id="KW-1185">Reference proteome</keyword>
<dbReference type="Proteomes" id="UP000483004">
    <property type="component" value="Unassembled WGS sequence"/>
</dbReference>
<dbReference type="AlphaFoldDB" id="A0A6L3W587"/>
<protein>
    <submittedName>
        <fullName evidence="1">Uncharacterized protein</fullName>
    </submittedName>
</protein>
<evidence type="ECO:0000313" key="2">
    <source>
        <dbReference type="Proteomes" id="UP000483004"/>
    </source>
</evidence>
<dbReference type="RefSeq" id="WP_151538160.1">
    <property type="nucleotide sequence ID" value="NZ_WBMR01000003.1"/>
</dbReference>
<dbReference type="InterPro" id="IPR012341">
    <property type="entry name" value="6hp_glycosidase-like_sf"/>
</dbReference>
<dbReference type="GO" id="GO:0005975">
    <property type="term" value="P:carbohydrate metabolic process"/>
    <property type="evidence" value="ECO:0007669"/>
    <property type="project" value="InterPro"/>
</dbReference>
<evidence type="ECO:0000313" key="1">
    <source>
        <dbReference type="EMBL" id="KAB2388814.1"/>
    </source>
</evidence>
<organism evidence="1 2">
    <name type="scientific">Actinomadura montaniterrae</name>
    <dbReference type="NCBI Taxonomy" id="1803903"/>
    <lineage>
        <taxon>Bacteria</taxon>
        <taxon>Bacillati</taxon>
        <taxon>Actinomycetota</taxon>
        <taxon>Actinomycetes</taxon>
        <taxon>Streptosporangiales</taxon>
        <taxon>Thermomonosporaceae</taxon>
        <taxon>Actinomadura</taxon>
    </lineage>
</organism>
<dbReference type="Gene3D" id="1.50.10.10">
    <property type="match status" value="1"/>
</dbReference>
<gene>
    <name evidence="1" type="ORF">F9B16_02530</name>
</gene>
<reference evidence="1 2" key="1">
    <citation type="submission" date="2019-09" db="EMBL/GenBank/DDBJ databases">
        <title>Actinomadura physcomitrii sp. nov., a novel actinomycete isolated from moss [Physcomitrium sphaericum (Ludw) Fuernr].</title>
        <authorList>
            <person name="Liu C."/>
            <person name="Zhuang X."/>
        </authorList>
    </citation>
    <scope>NUCLEOTIDE SEQUENCE [LARGE SCALE GENOMIC DNA]</scope>
    <source>
        <strain evidence="1 2">CYP1-1B</strain>
    </source>
</reference>